<protein>
    <submittedName>
        <fullName evidence="2">PEP-CTERM bacterial domain protein</fullName>
    </submittedName>
</protein>
<evidence type="ECO:0000313" key="3">
    <source>
        <dbReference type="Proteomes" id="UP000011991"/>
    </source>
</evidence>
<keyword evidence="3" id="KW-1185">Reference proteome</keyword>
<name>M5S9V4_9BACT</name>
<evidence type="ECO:0000259" key="1">
    <source>
        <dbReference type="Pfam" id="PF07589"/>
    </source>
</evidence>
<proteinExistence type="predicted"/>
<feature type="domain" description="Ice-binding protein C-terminal" evidence="1">
    <location>
        <begin position="131"/>
        <end position="155"/>
    </location>
</feature>
<dbReference type="PATRIC" id="fig|1265738.3.peg.121"/>
<dbReference type="EMBL" id="ANOG01000013">
    <property type="protein sequence ID" value="EMI22959.1"/>
    <property type="molecule type" value="Genomic_DNA"/>
</dbReference>
<accession>M5S9V4</accession>
<sequence length="165" mass="17079">MNFWITDGAGNFAVVANEPSNPSFQPLFSNGYDLTFADLSDKTAKIYENSDKSWLPSNGVGLTFGDLAGFKIQAPTAAELATGWGGLGTGAPRELGTNQAYGVNWVFGDTLSNYVSGDPGYQVRGAAAVGAVPEPSSLAIAIFGVAAAGVGRRRRGKSKVAQTSP</sequence>
<comment type="caution">
    <text evidence="2">The sequence shown here is derived from an EMBL/GenBank/DDBJ whole genome shotgun (WGS) entry which is preliminary data.</text>
</comment>
<gene>
    <name evidence="2" type="ORF">RMSM_00118</name>
</gene>
<organism evidence="2 3">
    <name type="scientific">Rhodopirellula maiorica SM1</name>
    <dbReference type="NCBI Taxonomy" id="1265738"/>
    <lineage>
        <taxon>Bacteria</taxon>
        <taxon>Pseudomonadati</taxon>
        <taxon>Planctomycetota</taxon>
        <taxon>Planctomycetia</taxon>
        <taxon>Pirellulales</taxon>
        <taxon>Pirellulaceae</taxon>
        <taxon>Novipirellula</taxon>
    </lineage>
</organism>
<evidence type="ECO:0000313" key="2">
    <source>
        <dbReference type="EMBL" id="EMI22959.1"/>
    </source>
</evidence>
<reference evidence="2 3" key="1">
    <citation type="journal article" date="2013" name="Mar. Genomics">
        <title>Expression of sulfatases in Rhodopirellula baltica and the diversity of sulfatases in the genus Rhodopirellula.</title>
        <authorList>
            <person name="Wegner C.E."/>
            <person name="Richter-Heitmann T."/>
            <person name="Klindworth A."/>
            <person name="Klockow C."/>
            <person name="Richter M."/>
            <person name="Achstetter T."/>
            <person name="Glockner F.O."/>
            <person name="Harder J."/>
        </authorList>
    </citation>
    <scope>NUCLEOTIDE SEQUENCE [LARGE SCALE GENOMIC DNA]</scope>
    <source>
        <strain evidence="2 3">SM1</strain>
    </source>
</reference>
<dbReference type="Proteomes" id="UP000011991">
    <property type="component" value="Unassembled WGS sequence"/>
</dbReference>
<dbReference type="Pfam" id="PF07589">
    <property type="entry name" value="PEP-CTERM"/>
    <property type="match status" value="1"/>
</dbReference>
<dbReference type="InterPro" id="IPR013424">
    <property type="entry name" value="Ice-binding_C"/>
</dbReference>
<dbReference type="AlphaFoldDB" id="M5S9V4"/>